<dbReference type="PANTHER" id="PTHR42791">
    <property type="entry name" value="GNAT FAMILY ACETYLTRANSFERASE"/>
    <property type="match status" value="1"/>
</dbReference>
<reference evidence="2 3" key="1">
    <citation type="journal article" date="2015" name="Fungal Genet. Biol.">
        <title>Evolution of novel wood decay mechanisms in Agaricales revealed by the genome sequences of Fistulina hepatica and Cylindrobasidium torrendii.</title>
        <authorList>
            <person name="Floudas D."/>
            <person name="Held B.W."/>
            <person name="Riley R."/>
            <person name="Nagy L.G."/>
            <person name="Koehler G."/>
            <person name="Ransdell A.S."/>
            <person name="Younus H."/>
            <person name="Chow J."/>
            <person name="Chiniquy J."/>
            <person name="Lipzen A."/>
            <person name="Tritt A."/>
            <person name="Sun H."/>
            <person name="Haridas S."/>
            <person name="LaButti K."/>
            <person name="Ohm R.A."/>
            <person name="Kues U."/>
            <person name="Blanchette R.A."/>
            <person name="Grigoriev I.V."/>
            <person name="Minto R.E."/>
            <person name="Hibbett D.S."/>
        </authorList>
    </citation>
    <scope>NUCLEOTIDE SEQUENCE [LARGE SCALE GENOMIC DNA]</scope>
    <source>
        <strain evidence="2 3">ATCC 64428</strain>
    </source>
</reference>
<keyword evidence="2" id="KW-0012">Acyltransferase</keyword>
<evidence type="ECO:0000313" key="2">
    <source>
        <dbReference type="EMBL" id="KIY53774.1"/>
    </source>
</evidence>
<dbReference type="CDD" id="cd04301">
    <property type="entry name" value="NAT_SF"/>
    <property type="match status" value="1"/>
</dbReference>
<accession>A0A0D7APV7</accession>
<dbReference type="Gene3D" id="3.40.630.30">
    <property type="match status" value="1"/>
</dbReference>
<evidence type="ECO:0000259" key="1">
    <source>
        <dbReference type="PROSITE" id="PS51186"/>
    </source>
</evidence>
<evidence type="ECO:0000313" key="3">
    <source>
        <dbReference type="Proteomes" id="UP000054144"/>
    </source>
</evidence>
<name>A0A0D7APV7_9AGAR</name>
<dbReference type="Proteomes" id="UP000054144">
    <property type="component" value="Unassembled WGS sequence"/>
</dbReference>
<dbReference type="PANTHER" id="PTHR42791:SF1">
    <property type="entry name" value="N-ACETYLTRANSFERASE DOMAIN-CONTAINING PROTEIN"/>
    <property type="match status" value="1"/>
</dbReference>
<dbReference type="InterPro" id="IPR000182">
    <property type="entry name" value="GNAT_dom"/>
</dbReference>
<dbReference type="AlphaFoldDB" id="A0A0D7APV7"/>
<organism evidence="2 3">
    <name type="scientific">Fistulina hepatica ATCC 64428</name>
    <dbReference type="NCBI Taxonomy" id="1128425"/>
    <lineage>
        <taxon>Eukaryota</taxon>
        <taxon>Fungi</taxon>
        <taxon>Dikarya</taxon>
        <taxon>Basidiomycota</taxon>
        <taxon>Agaricomycotina</taxon>
        <taxon>Agaricomycetes</taxon>
        <taxon>Agaricomycetidae</taxon>
        <taxon>Agaricales</taxon>
        <taxon>Fistulinaceae</taxon>
        <taxon>Fistulina</taxon>
    </lineage>
</organism>
<dbReference type="InterPro" id="IPR052523">
    <property type="entry name" value="Trichothecene_AcTrans"/>
</dbReference>
<dbReference type="OrthoDB" id="544277at2759"/>
<proteinExistence type="predicted"/>
<dbReference type="GO" id="GO:0016747">
    <property type="term" value="F:acyltransferase activity, transferring groups other than amino-acyl groups"/>
    <property type="evidence" value="ECO:0007669"/>
    <property type="project" value="InterPro"/>
</dbReference>
<dbReference type="SUPFAM" id="SSF55729">
    <property type="entry name" value="Acyl-CoA N-acyltransferases (Nat)"/>
    <property type="match status" value="1"/>
</dbReference>
<sequence>MSSEQKIREARREDMPAVYDLAYRAFIHDPVFNYFGDLKTMMELETEGTVAPKGKAARHAFLRIIAGMCFCHGGRIVVAEIDGKLVSVVAWYPPRKRVPVWNVVSLVRNGGLSTFKEWGLRGLRRVAVEFMDPAEDSLHRAFKAHGRPASDNDRSWYLALAGTDPEFQGRGIVSRLIQEGIDRAPGEDFTLTANTPHAASVYRRLGFETFEVERLGVGRVDERGLPASGENAEGVPYEVMIYVSAGI</sequence>
<dbReference type="PROSITE" id="PS51186">
    <property type="entry name" value="GNAT"/>
    <property type="match status" value="1"/>
</dbReference>
<keyword evidence="2" id="KW-0808">Transferase</keyword>
<gene>
    <name evidence="2" type="ORF">FISHEDRAFT_68537</name>
</gene>
<protein>
    <submittedName>
        <fullName evidence="2">Acyl-CoA N-acyltransferase</fullName>
    </submittedName>
</protein>
<dbReference type="Pfam" id="PF13508">
    <property type="entry name" value="Acetyltransf_7"/>
    <property type="match status" value="1"/>
</dbReference>
<dbReference type="EMBL" id="KN881587">
    <property type="protein sequence ID" value="KIY53774.1"/>
    <property type="molecule type" value="Genomic_DNA"/>
</dbReference>
<dbReference type="InterPro" id="IPR016181">
    <property type="entry name" value="Acyl_CoA_acyltransferase"/>
</dbReference>
<feature type="domain" description="N-acetyltransferase" evidence="1">
    <location>
        <begin position="5"/>
        <end position="226"/>
    </location>
</feature>
<keyword evidence="3" id="KW-1185">Reference proteome</keyword>